<feature type="binding site" evidence="17">
    <location>
        <position position="432"/>
    </location>
    <ligand>
        <name>AMP</name>
        <dbReference type="ChEBI" id="CHEBI:456215"/>
    </ligand>
</feature>
<evidence type="ECO:0000256" key="17">
    <source>
        <dbReference type="HAMAP-Rule" id="MF_01965"/>
    </source>
</evidence>
<dbReference type="GO" id="GO:0052856">
    <property type="term" value="F:NAD(P)HX epimerase activity"/>
    <property type="evidence" value="ECO:0007669"/>
    <property type="project" value="UniProtKB-UniRule"/>
</dbReference>
<dbReference type="Gene3D" id="3.40.50.10260">
    <property type="entry name" value="YjeF N-terminal domain"/>
    <property type="match status" value="1"/>
</dbReference>
<comment type="function">
    <text evidence="14 19">Bifunctional enzyme that catalyzes the epimerization of the S- and R-forms of NAD(P)HX and the dehydration of the S-form of NAD(P)HX at the expense of ADP, which is converted to AMP. This allows the repair of both epimers of NAD(P)HX, a damaged form of NAD(P)H that is a result of enzymatic or heat-dependent hydration.</text>
</comment>
<dbReference type="Gene3D" id="3.40.1190.20">
    <property type="match status" value="1"/>
</dbReference>
<evidence type="ECO:0000256" key="1">
    <source>
        <dbReference type="ARBA" id="ARBA00000013"/>
    </source>
</evidence>
<dbReference type="GeneID" id="10823556"/>
<dbReference type="KEGG" id="mzh:Mzhil_1912"/>
<feature type="domain" description="YjeF C-terminal" evidence="20">
    <location>
        <begin position="219"/>
        <end position="490"/>
    </location>
</feature>
<dbReference type="Proteomes" id="UP000006622">
    <property type="component" value="Chromosome"/>
</dbReference>
<dbReference type="InterPro" id="IPR017953">
    <property type="entry name" value="Carbohydrate_kinase_pred_CS"/>
</dbReference>
<dbReference type="SUPFAM" id="SSF64153">
    <property type="entry name" value="YjeF N-terminal domain-like"/>
    <property type="match status" value="1"/>
</dbReference>
<name>F7XKH3_METZD</name>
<dbReference type="HAMAP" id="MF_01965">
    <property type="entry name" value="NADHX_dehydratase"/>
    <property type="match status" value="1"/>
</dbReference>
<feature type="binding site" evidence="18">
    <location>
        <position position="164"/>
    </location>
    <ligand>
        <name>K(+)</name>
        <dbReference type="ChEBI" id="CHEBI:29103"/>
    </ligand>
</feature>
<feature type="binding site" evidence="18">
    <location>
        <begin position="55"/>
        <end position="59"/>
    </location>
    <ligand>
        <name>(6S)-NADPHX</name>
        <dbReference type="ChEBI" id="CHEBI:64076"/>
    </ligand>
</feature>
<evidence type="ECO:0000256" key="9">
    <source>
        <dbReference type="ARBA" id="ARBA00022958"/>
    </source>
</evidence>
<dbReference type="GO" id="GO:0005524">
    <property type="term" value="F:ATP binding"/>
    <property type="evidence" value="ECO:0007669"/>
    <property type="project" value="UniProtKB-UniRule"/>
</dbReference>
<organism evidence="22 23">
    <name type="scientific">Methanosalsum zhilinae (strain DSM 4017 / NBRC 107636 / OCM 62 / WeN5)</name>
    <name type="common">Methanohalophilus zhilinae</name>
    <dbReference type="NCBI Taxonomy" id="679901"/>
    <lineage>
        <taxon>Archaea</taxon>
        <taxon>Methanobacteriati</taxon>
        <taxon>Methanobacteriota</taxon>
        <taxon>Stenosarchaea group</taxon>
        <taxon>Methanomicrobia</taxon>
        <taxon>Methanosarcinales</taxon>
        <taxon>Methanosarcinaceae</taxon>
        <taxon>Methanosalsum</taxon>
    </lineage>
</organism>
<dbReference type="OrthoDB" id="15148at2157"/>
<evidence type="ECO:0000256" key="8">
    <source>
        <dbReference type="ARBA" id="ARBA00022857"/>
    </source>
</evidence>
<dbReference type="InterPro" id="IPR029056">
    <property type="entry name" value="Ribokinase-like"/>
</dbReference>
<feature type="binding site" evidence="18">
    <location>
        <position position="128"/>
    </location>
    <ligand>
        <name>K(+)</name>
        <dbReference type="ChEBI" id="CHEBI:29103"/>
    </ligand>
</feature>
<comment type="similarity">
    <text evidence="3 19">In the N-terminal section; belongs to the NnrE/AIBP family.</text>
</comment>
<comment type="catalytic activity">
    <reaction evidence="15 17 19">
        <text>(6S)-NADHX + ADP = AMP + phosphate + NADH + H(+)</text>
        <dbReference type="Rhea" id="RHEA:32223"/>
        <dbReference type="ChEBI" id="CHEBI:15378"/>
        <dbReference type="ChEBI" id="CHEBI:43474"/>
        <dbReference type="ChEBI" id="CHEBI:57945"/>
        <dbReference type="ChEBI" id="CHEBI:64074"/>
        <dbReference type="ChEBI" id="CHEBI:456215"/>
        <dbReference type="ChEBI" id="CHEBI:456216"/>
        <dbReference type="EC" id="4.2.1.136"/>
    </reaction>
</comment>
<keyword evidence="23" id="KW-1185">Reference proteome</keyword>
<dbReference type="STRING" id="679901.Mzhil_1912"/>
<keyword evidence="13" id="KW-0511">Multifunctional enzyme</keyword>
<feature type="domain" description="YjeF N-terminal" evidence="21">
    <location>
        <begin position="9"/>
        <end position="217"/>
    </location>
</feature>
<dbReference type="CDD" id="cd01171">
    <property type="entry name" value="YXKO-related"/>
    <property type="match status" value="1"/>
</dbReference>
<dbReference type="GO" id="GO:0046496">
    <property type="term" value="P:nicotinamide nucleotide metabolic process"/>
    <property type="evidence" value="ECO:0007669"/>
    <property type="project" value="UniProtKB-UniRule"/>
</dbReference>
<dbReference type="GO" id="GO:0016301">
    <property type="term" value="F:kinase activity"/>
    <property type="evidence" value="ECO:0007669"/>
    <property type="project" value="UniProtKB-KW"/>
</dbReference>
<dbReference type="HOGENOM" id="CLU_024853_4_1_2"/>
<comment type="catalytic activity">
    <reaction evidence="16 17 19">
        <text>(6S)-NADPHX + ADP = AMP + phosphate + NADPH + H(+)</text>
        <dbReference type="Rhea" id="RHEA:32235"/>
        <dbReference type="ChEBI" id="CHEBI:15378"/>
        <dbReference type="ChEBI" id="CHEBI:43474"/>
        <dbReference type="ChEBI" id="CHEBI:57783"/>
        <dbReference type="ChEBI" id="CHEBI:64076"/>
        <dbReference type="ChEBI" id="CHEBI:456215"/>
        <dbReference type="ChEBI" id="CHEBI:456216"/>
        <dbReference type="EC" id="4.2.1.136"/>
    </reaction>
</comment>
<feature type="binding site" evidence="18">
    <location>
        <position position="161"/>
    </location>
    <ligand>
        <name>(6S)-NADPHX</name>
        <dbReference type="ChEBI" id="CHEBI:64076"/>
    </ligand>
</feature>
<dbReference type="GO" id="GO:0110051">
    <property type="term" value="P:metabolite repair"/>
    <property type="evidence" value="ECO:0007669"/>
    <property type="project" value="TreeGrafter"/>
</dbReference>
<evidence type="ECO:0000256" key="19">
    <source>
        <dbReference type="PIRNR" id="PIRNR017184"/>
    </source>
</evidence>
<evidence type="ECO:0000256" key="4">
    <source>
        <dbReference type="ARBA" id="ARBA00009524"/>
    </source>
</evidence>
<comment type="catalytic activity">
    <reaction evidence="2 18 19">
        <text>(6R)-NADPHX = (6S)-NADPHX</text>
        <dbReference type="Rhea" id="RHEA:32227"/>
        <dbReference type="ChEBI" id="CHEBI:64076"/>
        <dbReference type="ChEBI" id="CHEBI:64077"/>
        <dbReference type="EC" id="5.1.99.6"/>
    </reaction>
</comment>
<keyword evidence="9 18" id="KW-0630">Potassium</keyword>
<comment type="similarity">
    <text evidence="4 19">In the C-terminal section; belongs to the NnrD/CARKD family.</text>
</comment>
<evidence type="ECO:0000256" key="16">
    <source>
        <dbReference type="ARBA" id="ARBA00049209"/>
    </source>
</evidence>
<comment type="subunit">
    <text evidence="17">Homotetramer.</text>
</comment>
<dbReference type="EC" id="5.1.99.6" evidence="19"/>
<dbReference type="Pfam" id="PF03853">
    <property type="entry name" value="YjeF_N"/>
    <property type="match status" value="1"/>
</dbReference>
<reference evidence="22" key="1">
    <citation type="submission" date="2010-07" db="EMBL/GenBank/DDBJ databases">
        <title>The complete genome of Methanosalsum zhilinae DSM 4017.</title>
        <authorList>
            <consortium name="US DOE Joint Genome Institute (JGI-PGF)"/>
            <person name="Lucas S."/>
            <person name="Copeland A."/>
            <person name="Lapidus A."/>
            <person name="Glavina del Rio T."/>
            <person name="Dalin E."/>
            <person name="Tice H."/>
            <person name="Bruce D."/>
            <person name="Goodwin L."/>
            <person name="Pitluck S."/>
            <person name="Kyrpides N."/>
            <person name="Mavromatis K."/>
            <person name="Ovchinnikova G."/>
            <person name="Daligault H."/>
            <person name="Detter J.C."/>
            <person name="Han C."/>
            <person name="Tapia R."/>
            <person name="Larimer F."/>
            <person name="Land M."/>
            <person name="Hauser L."/>
            <person name="Markowitz V."/>
            <person name="Cheng J.-F."/>
            <person name="Hugenholtz P."/>
            <person name="Woyke T."/>
            <person name="Wu D."/>
            <person name="Spring S."/>
            <person name="Schueler E."/>
            <person name="Brambilla E."/>
            <person name="Klenk H.-P."/>
            <person name="Eisen J.A."/>
        </authorList>
    </citation>
    <scope>NUCLEOTIDE SEQUENCE</scope>
    <source>
        <strain evidence="22">DSM 4017</strain>
    </source>
</reference>
<comment type="cofactor">
    <cofactor evidence="18 19">
        <name>K(+)</name>
        <dbReference type="ChEBI" id="CHEBI:29103"/>
    </cofactor>
    <text evidence="18 19">Binds 1 potassium ion per subunit.</text>
</comment>
<dbReference type="PROSITE" id="PS51385">
    <property type="entry name" value="YJEF_N"/>
    <property type="match status" value="1"/>
</dbReference>
<keyword evidence="6 17" id="KW-0547">Nucleotide-binding</keyword>
<evidence type="ECO:0000256" key="12">
    <source>
        <dbReference type="ARBA" id="ARBA00023239"/>
    </source>
</evidence>
<dbReference type="Pfam" id="PF01256">
    <property type="entry name" value="Carb_kinase"/>
    <property type="match status" value="1"/>
</dbReference>
<dbReference type="NCBIfam" id="TIGR00196">
    <property type="entry name" value="yjeF_cterm"/>
    <property type="match status" value="1"/>
</dbReference>
<evidence type="ECO:0000256" key="15">
    <source>
        <dbReference type="ARBA" id="ARBA00048238"/>
    </source>
</evidence>
<feature type="binding site" evidence="18">
    <location>
        <begin position="132"/>
        <end position="138"/>
    </location>
    <ligand>
        <name>(6S)-NADPHX</name>
        <dbReference type="ChEBI" id="CHEBI:64076"/>
    </ligand>
</feature>
<dbReference type="PIRSF" id="PIRSF017184">
    <property type="entry name" value="Nnr"/>
    <property type="match status" value="1"/>
</dbReference>
<gene>
    <name evidence="17" type="primary">nnrD</name>
    <name evidence="18" type="synonym">nnrE</name>
    <name evidence="22" type="ordered locus">Mzhil_1912</name>
</gene>
<feature type="binding site" evidence="17">
    <location>
        <position position="253"/>
    </location>
    <ligand>
        <name>(6S)-NADPHX</name>
        <dbReference type="ChEBI" id="CHEBI:64076"/>
    </ligand>
</feature>
<dbReference type="HAMAP" id="MF_01966">
    <property type="entry name" value="NADHX_epimerase"/>
    <property type="match status" value="1"/>
</dbReference>
<dbReference type="PROSITE" id="PS51383">
    <property type="entry name" value="YJEF_C_3"/>
    <property type="match status" value="1"/>
</dbReference>
<keyword evidence="10 17" id="KW-0520">NAD</keyword>
<dbReference type="InterPro" id="IPR000631">
    <property type="entry name" value="CARKD"/>
</dbReference>
<sequence>MKSITSSQMQAIDINCECLGLSRMQLMENAGASIAQAVRSSISSGRVVLVAGRGNNGGDAFVAARHLSSYEDIHTQVILIGRRSMIKTEEALKNFDLLKYSGIEAMQITDSSSLENCESLRSADIIVDAIFGTGVKGSIREPESTAIDIINSTGSSVISVDIPSGFDPDGNSFEKSIMADKTLTFHRLKKGLAREDVERYTGAIEVIDIGVCRDAEVYVGSGNLTMLNRRQVDSHKGQSGRILVVGGGEYFGAPALTAMASLRTGADIVTLALPRGVDDIVSAYSPNLIVRSLSDDRLCVEDVPVILKMIQSHDVLVIGNGLGRSDEIGEAISMILPYCRKVVVDADGFAGLKNIPVNDCDMILTPHAGEFSRLIGKKPPSDPLHRLESVLEYSRKNRVVTLLKGKVDIISDGEDVLLNRTGNEGMTVGGTGDVLAGIVGTLFAVNPAMEAASCGAFINGVAGDLAFEEHSYGLLATDIIDRITEVTRKEMS</sequence>
<evidence type="ECO:0000256" key="14">
    <source>
        <dbReference type="ARBA" id="ARBA00025153"/>
    </source>
</evidence>
<comment type="function">
    <text evidence="18">Catalyzes the epimerization of the S- and R-forms of NAD(P)HX, a damaged form of NAD(P)H that is a result of enzymatic or heat-dependent hydration. This is a prerequisite for the S-specific NAD(P)H-hydrate dehydratase to allow the repair of both epimers of NAD(P)HX.</text>
</comment>
<comment type="similarity">
    <text evidence="18">Belongs to the NnrE/AIBP family.</text>
</comment>
<dbReference type="PANTHER" id="PTHR12592:SF0">
    <property type="entry name" value="ATP-DEPENDENT (S)-NAD(P)H-HYDRATE DEHYDRATASE"/>
    <property type="match status" value="1"/>
</dbReference>
<dbReference type="InterPro" id="IPR036652">
    <property type="entry name" value="YjeF_N_dom_sf"/>
</dbReference>
<feature type="binding site" evidence="17">
    <location>
        <position position="321"/>
    </location>
    <ligand>
        <name>(6S)-NADPHX</name>
        <dbReference type="ChEBI" id="CHEBI:64076"/>
    </ligand>
</feature>
<dbReference type="SUPFAM" id="SSF53613">
    <property type="entry name" value="Ribokinase-like"/>
    <property type="match status" value="1"/>
</dbReference>
<evidence type="ECO:0000256" key="13">
    <source>
        <dbReference type="ARBA" id="ARBA00023268"/>
    </source>
</evidence>
<keyword evidence="7 17" id="KW-0067">ATP-binding</keyword>
<keyword evidence="11 18" id="KW-0413">Isomerase</keyword>
<evidence type="ECO:0000256" key="11">
    <source>
        <dbReference type="ARBA" id="ARBA00023235"/>
    </source>
</evidence>
<keyword evidence="12 17" id="KW-0456">Lyase</keyword>
<proteinExistence type="inferred from homology"/>
<keyword evidence="5 18" id="KW-0479">Metal-binding</keyword>
<keyword evidence="22" id="KW-0808">Transferase</keyword>
<dbReference type="EC" id="4.2.1.136" evidence="19"/>
<feature type="binding site" evidence="17">
    <location>
        <position position="433"/>
    </location>
    <ligand>
        <name>(6S)-NADPHX</name>
        <dbReference type="ChEBI" id="CHEBI:64076"/>
    </ligand>
</feature>
<dbReference type="NCBIfam" id="TIGR00197">
    <property type="entry name" value="yjeF_nterm"/>
    <property type="match status" value="1"/>
</dbReference>
<feature type="binding site" evidence="18">
    <location>
        <position position="56"/>
    </location>
    <ligand>
        <name>K(+)</name>
        <dbReference type="ChEBI" id="CHEBI:29103"/>
    </ligand>
</feature>
<dbReference type="InterPro" id="IPR004443">
    <property type="entry name" value="YjeF_N_dom"/>
</dbReference>
<evidence type="ECO:0000256" key="5">
    <source>
        <dbReference type="ARBA" id="ARBA00022723"/>
    </source>
</evidence>
<evidence type="ECO:0000256" key="10">
    <source>
        <dbReference type="ARBA" id="ARBA00023027"/>
    </source>
</evidence>
<dbReference type="GO" id="GO:0046872">
    <property type="term" value="F:metal ion binding"/>
    <property type="evidence" value="ECO:0007669"/>
    <property type="project" value="UniProtKB-UniRule"/>
</dbReference>
<comment type="caution">
    <text evidence="17">Lacks conserved residue(s) required for the propagation of feature annotation.</text>
</comment>
<evidence type="ECO:0000313" key="23">
    <source>
        <dbReference type="Proteomes" id="UP000006622"/>
    </source>
</evidence>
<dbReference type="AlphaFoldDB" id="F7XKH3"/>
<evidence type="ECO:0000259" key="21">
    <source>
        <dbReference type="PROSITE" id="PS51385"/>
    </source>
</evidence>
<dbReference type="PANTHER" id="PTHR12592">
    <property type="entry name" value="ATP-DEPENDENT (S)-NAD(P)H-HYDRATE DEHYDRATASE FAMILY MEMBER"/>
    <property type="match status" value="1"/>
</dbReference>
<feature type="binding site" evidence="17">
    <location>
        <position position="367"/>
    </location>
    <ligand>
        <name>(6S)-NADPHX</name>
        <dbReference type="ChEBI" id="CHEBI:64076"/>
    </ligand>
</feature>
<keyword evidence="8 17" id="KW-0521">NADP</keyword>
<dbReference type="GO" id="GO:0052855">
    <property type="term" value="F:ADP-dependent NAD(P)H-hydrate dehydratase activity"/>
    <property type="evidence" value="ECO:0007669"/>
    <property type="project" value="UniProtKB-UniRule"/>
</dbReference>
<accession>F7XKH3</accession>
<evidence type="ECO:0000256" key="7">
    <source>
        <dbReference type="ARBA" id="ARBA00022840"/>
    </source>
</evidence>
<evidence type="ECO:0000256" key="3">
    <source>
        <dbReference type="ARBA" id="ARBA00006001"/>
    </source>
</evidence>
<dbReference type="RefSeq" id="WP_013899183.1">
    <property type="nucleotide sequence ID" value="NC_015676.1"/>
</dbReference>
<evidence type="ECO:0000256" key="18">
    <source>
        <dbReference type="HAMAP-Rule" id="MF_01966"/>
    </source>
</evidence>
<comment type="catalytic activity">
    <reaction evidence="1 18 19">
        <text>(6R)-NADHX = (6S)-NADHX</text>
        <dbReference type="Rhea" id="RHEA:32215"/>
        <dbReference type="ChEBI" id="CHEBI:64074"/>
        <dbReference type="ChEBI" id="CHEBI:64075"/>
        <dbReference type="EC" id="5.1.99.6"/>
    </reaction>
</comment>
<dbReference type="InterPro" id="IPR030677">
    <property type="entry name" value="Nnr"/>
</dbReference>
<comment type="function">
    <text evidence="17">Catalyzes the dehydration of the S-form of NAD(P)HX at the expense of ADP, which is converted to AMP. Together with NAD(P)HX epimerase, which catalyzes the epimerization of the S- and R-forms, the enzyme allows the repair of both epimers of NAD(P)HX, a damaged form of NAD(P)H that is a result of enzymatic or heat-dependent hydration.</text>
</comment>
<evidence type="ECO:0000313" key="22">
    <source>
        <dbReference type="EMBL" id="AEH61747.1"/>
    </source>
</evidence>
<evidence type="ECO:0000256" key="2">
    <source>
        <dbReference type="ARBA" id="ARBA00000909"/>
    </source>
</evidence>
<evidence type="ECO:0000259" key="20">
    <source>
        <dbReference type="PROSITE" id="PS51383"/>
    </source>
</evidence>
<dbReference type="PROSITE" id="PS01050">
    <property type="entry name" value="YJEF_C_2"/>
    <property type="match status" value="1"/>
</dbReference>
<dbReference type="EMBL" id="CP002101">
    <property type="protein sequence ID" value="AEH61747.1"/>
    <property type="molecule type" value="Genomic_DNA"/>
</dbReference>
<keyword evidence="22" id="KW-0418">Kinase</keyword>
<protein>
    <recommendedName>
        <fullName evidence="19">Bifunctional NAD(P)H-hydrate repair enzyme</fullName>
    </recommendedName>
    <alternativeName>
        <fullName evidence="19">Nicotinamide nucleotide repair protein</fullName>
    </alternativeName>
    <domain>
        <recommendedName>
            <fullName evidence="19">ADP-dependent (S)-NAD(P)H-hydrate dehydratase</fullName>
            <ecNumber evidence="19">4.2.1.136</ecNumber>
        </recommendedName>
        <alternativeName>
            <fullName evidence="19">ADP-dependent NAD(P)HX dehydratase</fullName>
        </alternativeName>
    </domain>
    <domain>
        <recommendedName>
            <fullName evidence="19">NAD(P)H-hydrate epimerase</fullName>
            <ecNumber evidence="19">5.1.99.6</ecNumber>
        </recommendedName>
    </domain>
</protein>
<comment type="similarity">
    <text evidence="17">Belongs to the NnrD/CARKD family.</text>
</comment>
<comment type="cofactor">
    <cofactor evidence="17">
        <name>Mg(2+)</name>
        <dbReference type="ChEBI" id="CHEBI:18420"/>
    </cofactor>
</comment>
<evidence type="ECO:0000256" key="6">
    <source>
        <dbReference type="ARBA" id="ARBA00022741"/>
    </source>
</evidence>